<comment type="caution">
    <text evidence="1">The sequence shown here is derived from an EMBL/GenBank/DDBJ whole genome shotgun (WGS) entry which is preliminary data.</text>
</comment>
<proteinExistence type="predicted"/>
<dbReference type="EMBL" id="AVOT02017023">
    <property type="protein sequence ID" value="MBW0502816.1"/>
    <property type="molecule type" value="Genomic_DNA"/>
</dbReference>
<sequence>MNIAKINTSYTKNYIYLSFLFFEDNPTNNNQTTVERLVEEPCESFPTPVVNKRRKAKKLVFPAPTIQYSEEEYPNTSSNHMDLDPEVELIPQKGRERERIPFGTEFTQESAISQRQVPEVTIISVPEL</sequence>
<dbReference type="AlphaFoldDB" id="A0A9Q3DF15"/>
<protein>
    <submittedName>
        <fullName evidence="1">Uncharacterized protein</fullName>
    </submittedName>
</protein>
<reference evidence="1" key="1">
    <citation type="submission" date="2021-03" db="EMBL/GenBank/DDBJ databases">
        <title>Draft genome sequence of rust myrtle Austropuccinia psidii MF-1, a brazilian biotype.</title>
        <authorList>
            <person name="Quecine M.C."/>
            <person name="Pachon D.M.R."/>
            <person name="Bonatelli M.L."/>
            <person name="Correr F.H."/>
            <person name="Franceschini L.M."/>
            <person name="Leite T.F."/>
            <person name="Margarido G.R.A."/>
            <person name="Almeida C.A."/>
            <person name="Ferrarezi J.A."/>
            <person name="Labate C.A."/>
        </authorList>
    </citation>
    <scope>NUCLEOTIDE SEQUENCE</scope>
    <source>
        <strain evidence="1">MF-1</strain>
    </source>
</reference>
<name>A0A9Q3DF15_9BASI</name>
<evidence type="ECO:0000313" key="2">
    <source>
        <dbReference type="Proteomes" id="UP000765509"/>
    </source>
</evidence>
<keyword evidence="2" id="KW-1185">Reference proteome</keyword>
<evidence type="ECO:0000313" key="1">
    <source>
        <dbReference type="EMBL" id="MBW0502816.1"/>
    </source>
</evidence>
<accession>A0A9Q3DF15</accession>
<dbReference type="Proteomes" id="UP000765509">
    <property type="component" value="Unassembled WGS sequence"/>
</dbReference>
<organism evidence="1 2">
    <name type="scientific">Austropuccinia psidii MF-1</name>
    <dbReference type="NCBI Taxonomy" id="1389203"/>
    <lineage>
        <taxon>Eukaryota</taxon>
        <taxon>Fungi</taxon>
        <taxon>Dikarya</taxon>
        <taxon>Basidiomycota</taxon>
        <taxon>Pucciniomycotina</taxon>
        <taxon>Pucciniomycetes</taxon>
        <taxon>Pucciniales</taxon>
        <taxon>Sphaerophragmiaceae</taxon>
        <taxon>Austropuccinia</taxon>
    </lineage>
</organism>
<gene>
    <name evidence="1" type="ORF">O181_042531</name>
</gene>